<comment type="caution">
    <text evidence="1">The sequence shown here is derived from an EMBL/GenBank/DDBJ whole genome shotgun (WGS) entry which is preliminary data.</text>
</comment>
<dbReference type="Gramene" id="Psat05G0411600-T1">
    <property type="protein sequence ID" value="KAI5408154.1"/>
    <property type="gene ID" value="KIW84_054116"/>
</dbReference>
<evidence type="ECO:0000313" key="2">
    <source>
        <dbReference type="Proteomes" id="UP001058974"/>
    </source>
</evidence>
<gene>
    <name evidence="1" type="ORF">KIW84_054116</name>
</gene>
<keyword evidence="2" id="KW-1185">Reference proteome</keyword>
<reference evidence="1 2" key="1">
    <citation type="journal article" date="2022" name="Nat. Genet.">
        <title>Improved pea reference genome and pan-genome highlight genomic features and evolutionary characteristics.</title>
        <authorList>
            <person name="Yang T."/>
            <person name="Liu R."/>
            <person name="Luo Y."/>
            <person name="Hu S."/>
            <person name="Wang D."/>
            <person name="Wang C."/>
            <person name="Pandey M.K."/>
            <person name="Ge S."/>
            <person name="Xu Q."/>
            <person name="Li N."/>
            <person name="Li G."/>
            <person name="Huang Y."/>
            <person name="Saxena R.K."/>
            <person name="Ji Y."/>
            <person name="Li M."/>
            <person name="Yan X."/>
            <person name="He Y."/>
            <person name="Liu Y."/>
            <person name="Wang X."/>
            <person name="Xiang C."/>
            <person name="Varshney R.K."/>
            <person name="Ding H."/>
            <person name="Gao S."/>
            <person name="Zong X."/>
        </authorList>
    </citation>
    <scope>NUCLEOTIDE SEQUENCE [LARGE SCALE GENOMIC DNA]</scope>
    <source>
        <strain evidence="1 2">cv. Zhongwan 6</strain>
    </source>
</reference>
<proteinExistence type="predicted"/>
<evidence type="ECO:0000313" key="1">
    <source>
        <dbReference type="EMBL" id="KAI5408154.1"/>
    </source>
</evidence>
<protein>
    <submittedName>
        <fullName evidence="1">Uncharacterized protein</fullName>
    </submittedName>
</protein>
<name>A0A9D4WUJ6_PEA</name>
<sequence>MVLKRILPPQNDRRGKWTPNYEGPFVVKKVFSGGALLLTTMDVFDESTGVPCRIFCISPAGSRSVFPQQPGLKVVVPRAGVCFGSFSPVNSPSRSSSVEVTPREGYSFLGISDIPSRVGDWSDIEFLNRVARVVP</sequence>
<dbReference type="AlphaFoldDB" id="A0A9D4WUJ6"/>
<dbReference type="EMBL" id="JAMSHJ010000005">
    <property type="protein sequence ID" value="KAI5408154.1"/>
    <property type="molecule type" value="Genomic_DNA"/>
</dbReference>
<accession>A0A9D4WUJ6</accession>
<organism evidence="1 2">
    <name type="scientific">Pisum sativum</name>
    <name type="common">Garden pea</name>
    <name type="synonym">Lathyrus oleraceus</name>
    <dbReference type="NCBI Taxonomy" id="3888"/>
    <lineage>
        <taxon>Eukaryota</taxon>
        <taxon>Viridiplantae</taxon>
        <taxon>Streptophyta</taxon>
        <taxon>Embryophyta</taxon>
        <taxon>Tracheophyta</taxon>
        <taxon>Spermatophyta</taxon>
        <taxon>Magnoliopsida</taxon>
        <taxon>eudicotyledons</taxon>
        <taxon>Gunneridae</taxon>
        <taxon>Pentapetalae</taxon>
        <taxon>rosids</taxon>
        <taxon>fabids</taxon>
        <taxon>Fabales</taxon>
        <taxon>Fabaceae</taxon>
        <taxon>Papilionoideae</taxon>
        <taxon>50 kb inversion clade</taxon>
        <taxon>NPAAA clade</taxon>
        <taxon>Hologalegina</taxon>
        <taxon>IRL clade</taxon>
        <taxon>Fabeae</taxon>
        <taxon>Lathyrus</taxon>
    </lineage>
</organism>
<dbReference type="Proteomes" id="UP001058974">
    <property type="component" value="Chromosome 5"/>
</dbReference>